<dbReference type="OMA" id="CYLFDCC"/>
<dbReference type="Proteomes" id="UP000624244">
    <property type="component" value="Unassembled WGS sequence"/>
</dbReference>
<evidence type="ECO:0000313" key="2">
    <source>
        <dbReference type="EMBL" id="KAF5853331.1"/>
    </source>
</evidence>
<protein>
    <submittedName>
        <fullName evidence="2">Uncharacterized protein</fullName>
    </submittedName>
</protein>
<dbReference type="EMBL" id="WNKQ01000002">
    <property type="protein sequence ID" value="KAF5853331.1"/>
    <property type="molecule type" value="Genomic_DNA"/>
</dbReference>
<reference evidence="2" key="1">
    <citation type="submission" date="2019-11" db="EMBL/GenBank/DDBJ databases">
        <title>Bipolaris sorokiniana Genome sequencing.</title>
        <authorList>
            <person name="Wang H."/>
        </authorList>
    </citation>
    <scope>NUCLEOTIDE SEQUENCE</scope>
</reference>
<dbReference type="AlphaFoldDB" id="A0A8H5ZN64"/>
<sequence length="384" mass="42173">MSGPHPPRAQQTPSQLSEAQISTELSTAIASGTGKNVHKQHKTRSAILIHFKNDDIGCDGLERELAQVFERFYDFHNTIRLLLKDHENPQAVIQTALIDLVAKGFAKKDCLVVIVFAGHGKALPVSTSGSAQGPEYVLKLGGALRHNGHFKTRELDWKMATSLLSTEQCDVLHILDCCYAAEGMNVDAELLAAATETASADTKTCFTAALCQQLRYLSSQQFTVSTLYQTLMTDRRALNLERIPFYSRRNDIPSIILGRYKGKTPSVPPLKPNSPRILLTAHLKGPLDREGVEGLKKWLKEQLPSSIMNMDIKLEGAWDASSSVLLFSLPIAVWTQLNRSNTAFNYVGEVTSHNKLLGQATSTLSLRPPQGPENLKAGESSGQK</sequence>
<evidence type="ECO:0000313" key="3">
    <source>
        <dbReference type="Proteomes" id="UP000624244"/>
    </source>
</evidence>
<accession>A0A8H5ZN64</accession>
<proteinExistence type="predicted"/>
<gene>
    <name evidence="2" type="ORF">GGP41_001922</name>
</gene>
<feature type="region of interest" description="Disordered" evidence="1">
    <location>
        <begin position="360"/>
        <end position="384"/>
    </location>
</feature>
<organism evidence="2 3">
    <name type="scientific">Cochliobolus sativus</name>
    <name type="common">Common root rot and spot blotch fungus</name>
    <name type="synonym">Bipolaris sorokiniana</name>
    <dbReference type="NCBI Taxonomy" id="45130"/>
    <lineage>
        <taxon>Eukaryota</taxon>
        <taxon>Fungi</taxon>
        <taxon>Dikarya</taxon>
        <taxon>Ascomycota</taxon>
        <taxon>Pezizomycotina</taxon>
        <taxon>Dothideomycetes</taxon>
        <taxon>Pleosporomycetidae</taxon>
        <taxon>Pleosporales</taxon>
        <taxon>Pleosporineae</taxon>
        <taxon>Pleosporaceae</taxon>
        <taxon>Bipolaris</taxon>
    </lineage>
</organism>
<name>A0A8H5ZN64_COCSA</name>
<dbReference type="Gene3D" id="3.40.50.1460">
    <property type="match status" value="1"/>
</dbReference>
<evidence type="ECO:0000256" key="1">
    <source>
        <dbReference type="SAM" id="MobiDB-lite"/>
    </source>
</evidence>
<comment type="caution">
    <text evidence="2">The sequence shown here is derived from an EMBL/GenBank/DDBJ whole genome shotgun (WGS) entry which is preliminary data.</text>
</comment>